<protein>
    <submittedName>
        <fullName evidence="6">CmpA/NrtA family ABC transporter substrate-binding protein</fullName>
    </submittedName>
</protein>
<gene>
    <name evidence="6" type="ORF">QEH52_07435</name>
</gene>
<keyword evidence="5" id="KW-0472">Membrane</keyword>
<comment type="caution">
    <text evidence="6">The sequence shown here is derived from an EMBL/GenBank/DDBJ whole genome shotgun (WGS) entry which is preliminary data.</text>
</comment>
<name>A0ABU1AW19_9BACT</name>
<keyword evidence="4" id="KW-0997">Cell inner membrane</keyword>
<dbReference type="EMBL" id="JARXHW010000013">
    <property type="protein sequence ID" value="MDQ8207335.1"/>
    <property type="molecule type" value="Genomic_DNA"/>
</dbReference>
<evidence type="ECO:0000256" key="5">
    <source>
        <dbReference type="ARBA" id="ARBA00023136"/>
    </source>
</evidence>
<evidence type="ECO:0000256" key="1">
    <source>
        <dbReference type="ARBA" id="ARBA00004308"/>
    </source>
</evidence>
<dbReference type="PANTHER" id="PTHR30024">
    <property type="entry name" value="ALIPHATIC SULFONATES-BINDING PROTEIN-RELATED"/>
    <property type="match status" value="1"/>
</dbReference>
<dbReference type="Pfam" id="PF13379">
    <property type="entry name" value="NMT1_2"/>
    <property type="match status" value="1"/>
</dbReference>
<dbReference type="Gene3D" id="3.40.190.10">
    <property type="entry name" value="Periplasmic binding protein-like II"/>
    <property type="match status" value="2"/>
</dbReference>
<comment type="subcellular location">
    <subcellularLocation>
        <location evidence="1">Endomembrane system</location>
    </subcellularLocation>
</comment>
<dbReference type="RefSeq" id="WP_308949469.1">
    <property type="nucleotide sequence ID" value="NZ_JARXHW010000013.1"/>
</dbReference>
<dbReference type="Proteomes" id="UP001225316">
    <property type="component" value="Unassembled WGS sequence"/>
</dbReference>
<dbReference type="PANTHER" id="PTHR30024:SF43">
    <property type="entry name" value="BLL4572 PROTEIN"/>
    <property type="match status" value="1"/>
</dbReference>
<accession>A0ABU1AW19</accession>
<evidence type="ECO:0000313" key="7">
    <source>
        <dbReference type="Proteomes" id="UP001225316"/>
    </source>
</evidence>
<keyword evidence="3" id="KW-1003">Cell membrane</keyword>
<reference evidence="6 7" key="1">
    <citation type="submission" date="2023-04" db="EMBL/GenBank/DDBJ databases">
        <title>A novel bacteria isolated from coastal sediment.</title>
        <authorList>
            <person name="Liu X.-J."/>
            <person name="Du Z.-J."/>
        </authorList>
    </citation>
    <scope>NUCLEOTIDE SEQUENCE [LARGE SCALE GENOMIC DNA]</scope>
    <source>
        <strain evidence="6 7">SDUM461003</strain>
    </source>
</reference>
<sequence length="352" mass="39075">MFTVTSDFAIRSRRNASIQLGYVRLLDAAPLVIADSLGMFREAGLDIELSREVGWATIRDKLAFGELDVAQALSPMPFMMQMGVNVSKTEVITGMVLNCNGNAITLSKQLHEEGVDDGLSLRRYIKSGFHPRKLVLGVVSHASSHHFTLCRWLEAQGIKPQEDVIISVLPPDQMVRNLAANNIDGFCVGEPWSSLAIEEELGWCVATSSEISSGYPEKVLATTERFYSYRGEEYIKMIQVLLQACEYCDNSDTRSEMLNILSRSEYLNCSPKTLSHAFSEEFPKGYGKAASGTFISFSGDQLNCPDLARATQVYQDLLRFMPHCSSSVSTENSVSSIYRESIYLQATRELVG</sequence>
<keyword evidence="2" id="KW-0813">Transport</keyword>
<evidence type="ECO:0000256" key="2">
    <source>
        <dbReference type="ARBA" id="ARBA00022448"/>
    </source>
</evidence>
<dbReference type="InterPro" id="IPR044527">
    <property type="entry name" value="NrtA/CpmA_ABC-bd_dom"/>
</dbReference>
<evidence type="ECO:0000256" key="3">
    <source>
        <dbReference type="ARBA" id="ARBA00022475"/>
    </source>
</evidence>
<keyword evidence="7" id="KW-1185">Reference proteome</keyword>
<proteinExistence type="predicted"/>
<evidence type="ECO:0000256" key="4">
    <source>
        <dbReference type="ARBA" id="ARBA00022519"/>
    </source>
</evidence>
<dbReference type="CDD" id="cd13553">
    <property type="entry name" value="PBP2_NrtA_CpmA_like"/>
    <property type="match status" value="1"/>
</dbReference>
<evidence type="ECO:0000313" key="6">
    <source>
        <dbReference type="EMBL" id="MDQ8207335.1"/>
    </source>
</evidence>
<dbReference type="SUPFAM" id="SSF53850">
    <property type="entry name" value="Periplasmic binding protein-like II"/>
    <property type="match status" value="1"/>
</dbReference>
<organism evidence="6 7">
    <name type="scientific">Thalassobacterium maritimum</name>
    <dbReference type="NCBI Taxonomy" id="3041265"/>
    <lineage>
        <taxon>Bacteria</taxon>
        <taxon>Pseudomonadati</taxon>
        <taxon>Verrucomicrobiota</taxon>
        <taxon>Opitutia</taxon>
        <taxon>Puniceicoccales</taxon>
        <taxon>Coraliomargaritaceae</taxon>
        <taxon>Thalassobacterium</taxon>
    </lineage>
</organism>